<feature type="compositionally biased region" description="Basic and acidic residues" evidence="15">
    <location>
        <begin position="486"/>
        <end position="496"/>
    </location>
</feature>
<evidence type="ECO:0000256" key="11">
    <source>
        <dbReference type="ARBA" id="ARBA00044743"/>
    </source>
</evidence>
<keyword evidence="9 14" id="KW-1133">Transmembrane helix</keyword>
<comment type="caution">
    <text evidence="16">The sequence shown here is derived from an EMBL/GenBank/DDBJ whole genome shotgun (WGS) entry which is preliminary data.</text>
</comment>
<dbReference type="AlphaFoldDB" id="A0A427YCT9"/>
<dbReference type="EMBL" id="RSCD01000015">
    <property type="protein sequence ID" value="RSH88886.1"/>
    <property type="molecule type" value="Genomic_DNA"/>
</dbReference>
<evidence type="ECO:0000313" key="17">
    <source>
        <dbReference type="Proteomes" id="UP000279259"/>
    </source>
</evidence>
<dbReference type="InterPro" id="IPR007873">
    <property type="entry name" value="Glycosyltransferase_ALG3"/>
</dbReference>
<reference evidence="16 17" key="1">
    <citation type="submission" date="2018-11" db="EMBL/GenBank/DDBJ databases">
        <title>Genome sequence of Saitozyma podzolica DSM 27192.</title>
        <authorList>
            <person name="Aliyu H."/>
            <person name="Gorte O."/>
            <person name="Ochsenreither K."/>
        </authorList>
    </citation>
    <scope>NUCLEOTIDE SEQUENCE [LARGE SCALE GENOMIC DNA]</scope>
    <source>
        <strain evidence="16 17">DSM 27192</strain>
    </source>
</reference>
<evidence type="ECO:0000256" key="5">
    <source>
        <dbReference type="ARBA" id="ARBA00022676"/>
    </source>
</evidence>
<dbReference type="GO" id="GO:0005789">
    <property type="term" value="C:endoplasmic reticulum membrane"/>
    <property type="evidence" value="ECO:0007669"/>
    <property type="project" value="UniProtKB-SubCell"/>
</dbReference>
<feature type="transmembrane region" description="Helical" evidence="14">
    <location>
        <begin position="383"/>
        <end position="403"/>
    </location>
</feature>
<feature type="region of interest" description="Disordered" evidence="15">
    <location>
        <begin position="145"/>
        <end position="177"/>
    </location>
</feature>
<dbReference type="OrthoDB" id="20028at2759"/>
<evidence type="ECO:0000256" key="2">
    <source>
        <dbReference type="ARBA" id="ARBA00004922"/>
    </source>
</evidence>
<evidence type="ECO:0000256" key="14">
    <source>
        <dbReference type="RuleBase" id="RU364047"/>
    </source>
</evidence>
<sequence length="496" mass="55173">MPPASAGSSMPANLTRIASRPLALVRALLFERRYFFHLVGLLVLGELVLGLLIIAKIPYTKIDWTAYMEQVDMFLDGEDDYSEIQGETGPLVYPALHLYIYTALHQLLPSDSRERPAQFVFLGLYIFNLLSISTITYLAGRPRERTPPLSAEDTTTKVSPDGPLSPASPPTSSSFYASSGSHIPQALLIPLTLSKREHSIYLLRLFNDPFAMALLYLAVLAFMLGGSRGWRIGCVVFSLALGVKMNILLFLPGLLCLLFQYRGLVGTLEGVLTIVAVQILLPSPFFLSFEDPYLTRAYFASAFDFSRQFFYKWTVNWRFLSERFFLSQTLSTSLVATHIGLLVLFGLFKWSPVPGGTVAVLKRGLRPSSWSRPAAQIDNLPAYHIPLVLFTSNLIGMMCARSLHYQFHSWYFLQLPLLLYMGGAWGSLVLGIAAWSAIEYGWMTYPASPTSSGVLLASHLVMIAGLFAKSRTPNAPPHVRSPKTAHRVDESSRQDE</sequence>
<evidence type="ECO:0000256" key="4">
    <source>
        <dbReference type="ARBA" id="ARBA00015561"/>
    </source>
</evidence>
<dbReference type="Proteomes" id="UP000279259">
    <property type="component" value="Unassembled WGS sequence"/>
</dbReference>
<name>A0A427YCT9_9TREE</name>
<comment type="subcellular location">
    <subcellularLocation>
        <location evidence="1 14">Endoplasmic reticulum membrane</location>
        <topology evidence="1 14">Multi-pass membrane protein</topology>
    </subcellularLocation>
</comment>
<keyword evidence="7 14" id="KW-0812">Transmembrane</keyword>
<dbReference type="PANTHER" id="PTHR12646">
    <property type="entry name" value="NOT56 - RELATED"/>
    <property type="match status" value="1"/>
</dbReference>
<evidence type="ECO:0000256" key="7">
    <source>
        <dbReference type="ARBA" id="ARBA00022692"/>
    </source>
</evidence>
<evidence type="ECO:0000256" key="6">
    <source>
        <dbReference type="ARBA" id="ARBA00022679"/>
    </source>
</evidence>
<proteinExistence type="inferred from homology"/>
<feature type="transmembrane region" description="Helical" evidence="14">
    <location>
        <begin position="205"/>
        <end position="224"/>
    </location>
</feature>
<keyword evidence="17" id="KW-1185">Reference proteome</keyword>
<dbReference type="GO" id="GO:0052925">
    <property type="term" value="F:dol-P-Man:Man(5)GlcNAc(2)-PP-Dol alpha-1,3-mannosyltransferase activity"/>
    <property type="evidence" value="ECO:0007669"/>
    <property type="project" value="UniProtKB-EC"/>
</dbReference>
<feature type="region of interest" description="Disordered" evidence="15">
    <location>
        <begin position="473"/>
        <end position="496"/>
    </location>
</feature>
<feature type="transmembrane region" description="Helical" evidence="14">
    <location>
        <begin position="119"/>
        <end position="140"/>
    </location>
</feature>
<dbReference type="UniPathway" id="UPA00378"/>
<keyword evidence="6 14" id="KW-0808">Transferase</keyword>
<evidence type="ECO:0000256" key="1">
    <source>
        <dbReference type="ARBA" id="ARBA00004477"/>
    </source>
</evidence>
<keyword evidence="5 14" id="KW-0328">Glycosyltransferase</keyword>
<dbReference type="PANTHER" id="PTHR12646:SF0">
    <property type="entry name" value="DOL-P-MAN:MAN(5)GLCNAC(2)-PP-DOL ALPHA-1,3-MANNOSYLTRANSFERASE"/>
    <property type="match status" value="1"/>
</dbReference>
<comment type="pathway">
    <text evidence="2 14">Protein modification; protein glycosylation.</text>
</comment>
<keyword evidence="10 14" id="KW-0472">Membrane</keyword>
<feature type="transmembrane region" description="Helical" evidence="14">
    <location>
        <begin position="415"/>
        <end position="438"/>
    </location>
</feature>
<evidence type="ECO:0000256" key="12">
    <source>
        <dbReference type="ARBA" id="ARBA00049506"/>
    </source>
</evidence>
<comment type="function">
    <text evidence="11 14">Dol-P-Man:Man(5)GlcNAc(2)-PP-Dol alpha-1,3-mannosyltransferase that operates in the biosynthetic pathway of dolichol-linked oligosaccharides, the glycan precursors employed in protein asparagine (N)-glycosylation. The assembly of dolichol-linked oligosaccharides begins on the cytosolic side of the endoplasmic reticulum membrane and finishes in its lumen. The sequential addition of sugars to dolichol pyrophosphate produces dolichol-linked oligosaccharides containing fourteen sugars, including two GlcNAcs, nine mannoses and three glucoses. Once assembled, the oligosaccharide is transferred from the lipid to nascent proteins by oligosaccharyltransferases. In the lumen of the endoplasmic reticulum, adds the first dolichyl beta-D-mannosyl phosphate derived mannose in an alpha-1,3 linkage to Man(5)GlcNAc(2)-PP-dolichol to produce Man(6)GlcNAc(2)-PP-dolichol.</text>
</comment>
<dbReference type="EC" id="2.4.1.258" evidence="3 14"/>
<evidence type="ECO:0000256" key="10">
    <source>
        <dbReference type="ARBA" id="ARBA00023136"/>
    </source>
</evidence>
<evidence type="ECO:0000256" key="15">
    <source>
        <dbReference type="SAM" id="MobiDB-lite"/>
    </source>
</evidence>
<evidence type="ECO:0000256" key="8">
    <source>
        <dbReference type="ARBA" id="ARBA00022824"/>
    </source>
</evidence>
<evidence type="ECO:0000313" key="16">
    <source>
        <dbReference type="EMBL" id="RSH88886.1"/>
    </source>
</evidence>
<feature type="transmembrane region" description="Helical" evidence="14">
    <location>
        <begin position="230"/>
        <end position="251"/>
    </location>
</feature>
<accession>A0A427YCT9</accession>
<comment type="catalytic activity">
    <reaction evidence="12 14">
        <text>an alpha-D-Man-(1-&gt;2)-alpha-D-Man-(1-&gt;2)-alpha-D-Man-(1-&gt;3)-[alpha-D-Man-(1-&gt;6)]-beta-D-Man-(1-&gt;4)-beta-D-GlcNAc-(1-&gt;4)-alpha-D-GlcNAc-diphospho-di-trans,poly-cis-dolichol + a di-trans,poly-cis-dolichyl beta-D-mannosyl phosphate = an alpha-D-Man-(1-&gt;2)-alpha-D-Man-(1-&gt;2)-alpha-D-Man-(1-&gt;3)-[alpha-D-Man-(1-&gt;3)-alpha-D-Man-(1-&gt;6)]-beta-D-Man-(1-&gt;4)-beta-D-GlcNAc-(1-&gt;4)-alpha-D-GlcNAc-diphospho-di-trans,poly-cis-dolichol + a di-trans,poly-cis-dolichyl phosphate + H(+)</text>
        <dbReference type="Rhea" id="RHEA:29527"/>
        <dbReference type="Rhea" id="RHEA-COMP:19498"/>
        <dbReference type="Rhea" id="RHEA-COMP:19501"/>
        <dbReference type="Rhea" id="RHEA-COMP:19516"/>
        <dbReference type="Rhea" id="RHEA-COMP:19517"/>
        <dbReference type="ChEBI" id="CHEBI:15378"/>
        <dbReference type="ChEBI" id="CHEBI:57683"/>
        <dbReference type="ChEBI" id="CHEBI:58211"/>
        <dbReference type="ChEBI" id="CHEBI:132515"/>
        <dbReference type="ChEBI" id="CHEBI:132516"/>
        <dbReference type="EC" id="2.4.1.258"/>
    </reaction>
    <physiologicalReaction direction="left-to-right" evidence="12 14">
        <dbReference type="Rhea" id="RHEA:29528"/>
    </physiologicalReaction>
</comment>
<evidence type="ECO:0000256" key="13">
    <source>
        <dbReference type="ARBA" id="ARBA00093457"/>
    </source>
</evidence>
<feature type="transmembrane region" description="Helical" evidence="14">
    <location>
        <begin position="263"/>
        <end position="281"/>
    </location>
</feature>
<feature type="transmembrane region" description="Helical" evidence="14">
    <location>
        <begin position="325"/>
        <end position="348"/>
    </location>
</feature>
<gene>
    <name evidence="16" type="primary">ALG3</name>
    <name evidence="16" type="ORF">EHS25_002548</name>
</gene>
<comment type="similarity">
    <text evidence="13">Belongs to the glycosyltransferase ALG3 family.</text>
</comment>
<organism evidence="16 17">
    <name type="scientific">Saitozyma podzolica</name>
    <dbReference type="NCBI Taxonomy" id="1890683"/>
    <lineage>
        <taxon>Eukaryota</taxon>
        <taxon>Fungi</taxon>
        <taxon>Dikarya</taxon>
        <taxon>Basidiomycota</taxon>
        <taxon>Agaricomycotina</taxon>
        <taxon>Tremellomycetes</taxon>
        <taxon>Tremellales</taxon>
        <taxon>Trimorphomycetaceae</taxon>
        <taxon>Saitozyma</taxon>
    </lineage>
</organism>
<feature type="transmembrane region" description="Helical" evidence="14">
    <location>
        <begin position="34"/>
        <end position="55"/>
    </location>
</feature>
<dbReference type="Pfam" id="PF05208">
    <property type="entry name" value="ALG3"/>
    <property type="match status" value="2"/>
</dbReference>
<evidence type="ECO:0000256" key="9">
    <source>
        <dbReference type="ARBA" id="ARBA00022989"/>
    </source>
</evidence>
<keyword evidence="8 14" id="KW-0256">Endoplasmic reticulum</keyword>
<feature type="transmembrane region" description="Helical" evidence="14">
    <location>
        <begin position="450"/>
        <end position="468"/>
    </location>
</feature>
<evidence type="ECO:0000256" key="3">
    <source>
        <dbReference type="ARBA" id="ARBA00011964"/>
    </source>
</evidence>
<dbReference type="STRING" id="1890683.A0A427YCT9"/>
<protein>
    <recommendedName>
        <fullName evidence="4 14">Dol-P-Man:Man(5)GlcNAc(2)-PP-Dol alpha-1,3-mannosyltransferase</fullName>
        <ecNumber evidence="3 14">2.4.1.258</ecNumber>
    </recommendedName>
    <alternativeName>
        <fullName evidence="14">Dol-P-Man-dependent alpha(1-3)-mannosyltransferase</fullName>
    </alternativeName>
</protein>